<dbReference type="SUPFAM" id="SSF52949">
    <property type="entry name" value="Macro domain-like"/>
    <property type="match status" value="1"/>
</dbReference>
<proteinExistence type="predicted"/>
<accession>A0A5B2UC39</accession>
<dbReference type="Pfam" id="PF20016">
    <property type="entry name" value="ThsA_Macro"/>
    <property type="match status" value="1"/>
</dbReference>
<evidence type="ECO:0000256" key="1">
    <source>
        <dbReference type="SAM" id="Phobius"/>
    </source>
</evidence>
<feature type="transmembrane region" description="Helical" evidence="1">
    <location>
        <begin position="50"/>
        <end position="68"/>
    </location>
</feature>
<feature type="transmembrane region" description="Helical" evidence="1">
    <location>
        <begin position="20"/>
        <end position="38"/>
    </location>
</feature>
<evidence type="ECO:0000259" key="2">
    <source>
        <dbReference type="Pfam" id="PF20016"/>
    </source>
</evidence>
<dbReference type="RefSeq" id="WP_149832928.1">
    <property type="nucleotide sequence ID" value="NZ_VUNZ01000001.1"/>
</dbReference>
<keyword evidence="1" id="KW-1133">Transmembrane helix</keyword>
<name>A0A5B2UC39_9FLAO</name>
<gene>
    <name evidence="3" type="ORF">FW780_07335</name>
</gene>
<dbReference type="InterPro" id="IPR045535">
    <property type="entry name" value="ThsA_Macro"/>
</dbReference>
<keyword evidence="1" id="KW-0812">Transmembrane</keyword>
<dbReference type="Proteomes" id="UP000323082">
    <property type="component" value="Unassembled WGS sequence"/>
</dbReference>
<evidence type="ECO:0000313" key="4">
    <source>
        <dbReference type="Proteomes" id="UP000323082"/>
    </source>
</evidence>
<evidence type="ECO:0000313" key="3">
    <source>
        <dbReference type="EMBL" id="KAA2224001.1"/>
    </source>
</evidence>
<organism evidence="3 4">
    <name type="scientific">Chryseobacterium sediminis</name>
    <dbReference type="NCBI Taxonomy" id="1679494"/>
    <lineage>
        <taxon>Bacteria</taxon>
        <taxon>Pseudomonadati</taxon>
        <taxon>Bacteroidota</taxon>
        <taxon>Flavobacteriia</taxon>
        <taxon>Flavobacteriales</taxon>
        <taxon>Weeksellaceae</taxon>
        <taxon>Chryseobacterium group</taxon>
        <taxon>Chryseobacterium</taxon>
    </lineage>
</organism>
<dbReference type="InterPro" id="IPR043472">
    <property type="entry name" value="Macro_dom-like"/>
</dbReference>
<comment type="caution">
    <text evidence="3">The sequence shown here is derived from an EMBL/GenBank/DDBJ whole genome shotgun (WGS) entry which is preliminary data.</text>
</comment>
<reference evidence="3 4" key="1">
    <citation type="journal article" date="2015" name="Int. J. Syst. Evol. Microbiol.">
        <title>Chryseobacterium sediminis sp. nov., isolated from a river sediment.</title>
        <authorList>
            <person name="Kampfer P."/>
            <person name="Busse H.J."/>
            <person name="McInroy J.A."/>
            <person name="Glaeser S.P."/>
        </authorList>
    </citation>
    <scope>NUCLEOTIDE SEQUENCE [LARGE SCALE GENOMIC DNA]</scope>
    <source>
        <strain evidence="3 4">IMT-174</strain>
    </source>
</reference>
<protein>
    <recommendedName>
        <fullName evidence="2">Thoeris protein ThsA Macro domain-containing protein</fullName>
    </recommendedName>
</protein>
<dbReference type="AlphaFoldDB" id="A0A5B2UC39"/>
<feature type="domain" description="Thoeris protein ThsA Macro" evidence="2">
    <location>
        <begin position="85"/>
        <end position="270"/>
    </location>
</feature>
<dbReference type="EMBL" id="VUNZ01000001">
    <property type="protein sequence ID" value="KAA2224001.1"/>
    <property type="molecule type" value="Genomic_DNA"/>
</dbReference>
<dbReference type="OrthoDB" id="3405809at2"/>
<keyword evidence="1" id="KW-0472">Membrane</keyword>
<sequence>MRKKMTFLFCHRKLDLIKGFLTLLGLFWLLIEVTSFFWEWFNEFSNKNLGLFIFILIVTLLITLKINYPKTEISREFKNLNNTIVKIEIGELLDKEGNIIIGSSDFFDTTTNNTTSIKKQIIDKFFNGAIQSLDSQIETSLNIQNIRGITVSPTEKPVGKRVRYEIGDTAYFSIPSNINIKVFISAICKIVYKGGAKTKEADIKMLTGALEKIWSTIRNNSNNKNIYIPILGAGITGLNMSKTTLCQLIIVSYLINSKNNKIGKSLNIIIPERNYDPEMFNNLEIFIKSFSI</sequence>